<feature type="binding site" evidence="5 8">
    <location>
        <begin position="125"/>
        <end position="127"/>
    </location>
    <ligand>
        <name>substrate</name>
    </ligand>
</feature>
<sequence>MDFAAAHSLQERLAGDVYRGESPETLLLLEHPPVYTIGSGGDAGNVLDSAIEVRRINRGGDVTYHGPGQLVGYPIMDLSQRGRDLQRYLRFLEQVLIDTIADFKVAAFPVAGKTGVWTGRGKIASIGVGVRRWVTMHGFAMNVVNDLIPFSMINPCGMANCPVTSLGAETGARIPMEEVRSHLSARFQELMDIWLPLSTC</sequence>
<name>B9M846_GEODF</name>
<feature type="binding site" evidence="5 8">
    <location>
        <begin position="58"/>
        <end position="65"/>
    </location>
    <ligand>
        <name>substrate</name>
    </ligand>
</feature>
<dbReference type="GO" id="GO:0009249">
    <property type="term" value="P:protein lipoylation"/>
    <property type="evidence" value="ECO:0007669"/>
    <property type="project" value="InterPro"/>
</dbReference>
<evidence type="ECO:0000256" key="2">
    <source>
        <dbReference type="ARBA" id="ARBA00022679"/>
    </source>
</evidence>
<dbReference type="InterPro" id="IPR020605">
    <property type="entry name" value="Octanoyltransferase_CS"/>
</dbReference>
<evidence type="ECO:0000256" key="8">
    <source>
        <dbReference type="PIRSR" id="PIRSR016262-2"/>
    </source>
</evidence>
<comment type="subcellular location">
    <subcellularLocation>
        <location evidence="5">Cytoplasm</location>
    </subcellularLocation>
</comment>
<reference evidence="11 12" key="1">
    <citation type="submission" date="2009-01" db="EMBL/GenBank/DDBJ databases">
        <title>Complete sequence of Geobacter sp. FRC-32.</title>
        <authorList>
            <consortium name="US DOE Joint Genome Institute"/>
            <person name="Lucas S."/>
            <person name="Copeland A."/>
            <person name="Lapidus A."/>
            <person name="Glavina del Rio T."/>
            <person name="Dalin E."/>
            <person name="Tice H."/>
            <person name="Bruce D."/>
            <person name="Goodwin L."/>
            <person name="Pitluck S."/>
            <person name="Saunders E."/>
            <person name="Brettin T."/>
            <person name="Detter J.C."/>
            <person name="Han C."/>
            <person name="Larimer F."/>
            <person name="Land M."/>
            <person name="Hauser L."/>
            <person name="Kyrpides N."/>
            <person name="Ovchinnikova G."/>
            <person name="Kostka J."/>
            <person name="Richardson P."/>
        </authorList>
    </citation>
    <scope>NUCLEOTIDE SEQUENCE [LARGE SCALE GENOMIC DNA]</scope>
    <source>
        <strain evidence="12">DSM 22248 / JCM 15807 / FRC-32</strain>
    </source>
</reference>
<feature type="active site" description="Acyl-thioester intermediate" evidence="5 7">
    <location>
        <position position="156"/>
    </location>
</feature>
<dbReference type="InterPro" id="IPR045864">
    <property type="entry name" value="aa-tRNA-synth_II/BPL/LPL"/>
</dbReference>
<dbReference type="NCBIfam" id="NF010925">
    <property type="entry name" value="PRK14345.1"/>
    <property type="match status" value="1"/>
</dbReference>
<comment type="catalytic activity">
    <reaction evidence="5 6">
        <text>octanoyl-[ACP] + L-lysyl-[protein] = N(6)-octanoyl-L-lysyl-[protein] + holo-[ACP] + H(+)</text>
        <dbReference type="Rhea" id="RHEA:17665"/>
        <dbReference type="Rhea" id="RHEA-COMP:9636"/>
        <dbReference type="Rhea" id="RHEA-COMP:9685"/>
        <dbReference type="Rhea" id="RHEA-COMP:9752"/>
        <dbReference type="Rhea" id="RHEA-COMP:9928"/>
        <dbReference type="ChEBI" id="CHEBI:15378"/>
        <dbReference type="ChEBI" id="CHEBI:29969"/>
        <dbReference type="ChEBI" id="CHEBI:64479"/>
        <dbReference type="ChEBI" id="CHEBI:78463"/>
        <dbReference type="ChEBI" id="CHEBI:78809"/>
        <dbReference type="EC" id="2.3.1.181"/>
    </reaction>
</comment>
<dbReference type="PIRSF" id="PIRSF016262">
    <property type="entry name" value="LPLase"/>
    <property type="match status" value="1"/>
</dbReference>
<dbReference type="GO" id="GO:0005737">
    <property type="term" value="C:cytoplasm"/>
    <property type="evidence" value="ECO:0007669"/>
    <property type="project" value="UniProtKB-SubCell"/>
</dbReference>
<keyword evidence="2 5" id="KW-0808">Transferase</keyword>
<dbReference type="Pfam" id="PF21948">
    <property type="entry name" value="LplA-B_cat"/>
    <property type="match status" value="1"/>
</dbReference>
<evidence type="ECO:0000256" key="6">
    <source>
        <dbReference type="PIRNR" id="PIRNR016262"/>
    </source>
</evidence>
<dbReference type="Proteomes" id="UP000007721">
    <property type="component" value="Chromosome"/>
</dbReference>
<dbReference type="STRING" id="316067.Geob_1955"/>
<organism evidence="11 12">
    <name type="scientific">Geotalea daltonii (strain DSM 22248 / JCM 15807 / FRC-32)</name>
    <name type="common">Geobacter daltonii</name>
    <dbReference type="NCBI Taxonomy" id="316067"/>
    <lineage>
        <taxon>Bacteria</taxon>
        <taxon>Pseudomonadati</taxon>
        <taxon>Thermodesulfobacteriota</taxon>
        <taxon>Desulfuromonadia</taxon>
        <taxon>Geobacterales</taxon>
        <taxon>Geobacteraceae</taxon>
        <taxon>Geotalea</taxon>
    </lineage>
</organism>
<dbReference type="InterPro" id="IPR004143">
    <property type="entry name" value="BPL_LPL_catalytic"/>
</dbReference>
<dbReference type="Gene3D" id="3.30.930.10">
    <property type="entry name" value="Bira Bifunctional Protein, Domain 2"/>
    <property type="match status" value="1"/>
</dbReference>
<evidence type="ECO:0000256" key="1">
    <source>
        <dbReference type="ARBA" id="ARBA00004821"/>
    </source>
</evidence>
<dbReference type="PROSITE" id="PS51733">
    <property type="entry name" value="BPL_LPL_CATALYTIC"/>
    <property type="match status" value="1"/>
</dbReference>
<dbReference type="EMBL" id="CP001390">
    <property type="protein sequence ID" value="ACM20312.1"/>
    <property type="molecule type" value="Genomic_DNA"/>
</dbReference>
<dbReference type="AlphaFoldDB" id="B9M846"/>
<dbReference type="KEGG" id="geo:Geob_1955"/>
<protein>
    <recommendedName>
        <fullName evidence="5 6">Octanoyltransferase</fullName>
        <ecNumber evidence="5 6">2.3.1.181</ecNumber>
    </recommendedName>
    <alternativeName>
        <fullName evidence="5">Lipoate-protein ligase B</fullName>
    </alternativeName>
    <alternativeName>
        <fullName evidence="5">Lipoyl/octanoyl transferase</fullName>
    </alternativeName>
    <alternativeName>
        <fullName evidence="5">Octanoyl-[acyl-carrier-protein]-protein N-octanoyltransferase</fullName>
    </alternativeName>
</protein>
<dbReference type="eggNOG" id="COG0321">
    <property type="taxonomic scope" value="Bacteria"/>
</dbReference>
<accession>B9M846</accession>
<evidence type="ECO:0000313" key="12">
    <source>
        <dbReference type="Proteomes" id="UP000007721"/>
    </source>
</evidence>
<evidence type="ECO:0000256" key="9">
    <source>
        <dbReference type="PIRSR" id="PIRSR016262-3"/>
    </source>
</evidence>
<feature type="binding site" evidence="5 8">
    <location>
        <begin position="138"/>
        <end position="140"/>
    </location>
    <ligand>
        <name>substrate</name>
    </ligand>
</feature>
<evidence type="ECO:0000259" key="10">
    <source>
        <dbReference type="PROSITE" id="PS51733"/>
    </source>
</evidence>
<comment type="similarity">
    <text evidence="5 6">Belongs to the LipB family.</text>
</comment>
<feature type="site" description="Lowers pKa of active site Cys" evidence="5 9">
    <location>
        <position position="122"/>
    </location>
</feature>
<dbReference type="PANTHER" id="PTHR10993">
    <property type="entry name" value="OCTANOYLTRANSFERASE"/>
    <property type="match status" value="1"/>
</dbReference>
<dbReference type="HAMAP" id="MF_00013">
    <property type="entry name" value="LipB"/>
    <property type="match status" value="1"/>
</dbReference>
<dbReference type="PROSITE" id="PS01313">
    <property type="entry name" value="LIPB"/>
    <property type="match status" value="1"/>
</dbReference>
<keyword evidence="5" id="KW-0963">Cytoplasm</keyword>
<evidence type="ECO:0000256" key="3">
    <source>
        <dbReference type="ARBA" id="ARBA00023315"/>
    </source>
</evidence>
<dbReference type="PANTHER" id="PTHR10993:SF7">
    <property type="entry name" value="LIPOYLTRANSFERASE 2, MITOCHONDRIAL-RELATED"/>
    <property type="match status" value="1"/>
</dbReference>
<keyword evidence="3 5" id="KW-0012">Acyltransferase</keyword>
<dbReference type="NCBIfam" id="TIGR00214">
    <property type="entry name" value="lipB"/>
    <property type="match status" value="1"/>
</dbReference>
<dbReference type="EC" id="2.3.1.181" evidence="5 6"/>
<dbReference type="UniPathway" id="UPA00538">
    <property type="reaction ID" value="UER00592"/>
</dbReference>
<dbReference type="InterPro" id="IPR000544">
    <property type="entry name" value="Octanoyltransferase"/>
</dbReference>
<comment type="miscellaneous">
    <text evidence="5">In the reaction, the free carboxyl group of octanoic acid is attached via an amide linkage to the epsilon-amino group of a specific lysine residue of lipoyl domains of lipoate-dependent enzymes.</text>
</comment>
<evidence type="ECO:0000256" key="5">
    <source>
        <dbReference type="HAMAP-Rule" id="MF_00013"/>
    </source>
</evidence>
<evidence type="ECO:0000256" key="7">
    <source>
        <dbReference type="PIRSR" id="PIRSR016262-1"/>
    </source>
</evidence>
<gene>
    <name evidence="5 11" type="primary">lipB</name>
    <name evidence="11" type="ordered locus">Geob_1955</name>
</gene>
<dbReference type="GO" id="GO:0033819">
    <property type="term" value="F:lipoyl(octanoyl) transferase activity"/>
    <property type="evidence" value="ECO:0007669"/>
    <property type="project" value="UniProtKB-EC"/>
</dbReference>
<comment type="function">
    <text evidence="4 5 6">Catalyzes the transfer of endogenously produced octanoic acid from octanoyl-acyl-carrier-protein onto the lipoyl domains of lipoate-dependent enzymes. Lipoyl-ACP can also act as a substrate although octanoyl-ACP is likely to be the physiological substrate.</text>
</comment>
<dbReference type="HOGENOM" id="CLU_035168_1_3_7"/>
<comment type="pathway">
    <text evidence="1 5 6">Protein modification; protein lipoylation via endogenous pathway; protein N(6)-(lipoyl)lysine from octanoyl-[acyl-carrier-protein]: step 1/2.</text>
</comment>
<feature type="domain" description="BPL/LPL catalytic" evidence="10">
    <location>
        <begin position="20"/>
        <end position="195"/>
    </location>
</feature>
<dbReference type="SUPFAM" id="SSF55681">
    <property type="entry name" value="Class II aaRS and biotin synthetases"/>
    <property type="match status" value="1"/>
</dbReference>
<keyword evidence="12" id="KW-1185">Reference proteome</keyword>
<evidence type="ECO:0000256" key="4">
    <source>
        <dbReference type="ARBA" id="ARBA00024732"/>
    </source>
</evidence>
<evidence type="ECO:0000313" key="11">
    <source>
        <dbReference type="EMBL" id="ACM20312.1"/>
    </source>
</evidence>
<dbReference type="CDD" id="cd16444">
    <property type="entry name" value="LipB"/>
    <property type="match status" value="1"/>
</dbReference>
<proteinExistence type="inferred from homology"/>